<feature type="short sequence motif" description="Q motif" evidence="8">
    <location>
        <begin position="169"/>
        <end position="197"/>
    </location>
</feature>
<name>A0A5N5TNS6_9CRUS</name>
<dbReference type="GO" id="GO:0003676">
    <property type="term" value="F:nucleic acid binding"/>
    <property type="evidence" value="ECO:0007669"/>
    <property type="project" value="InterPro"/>
</dbReference>
<dbReference type="InterPro" id="IPR014014">
    <property type="entry name" value="RNA_helicase_DEAD_Q_motif"/>
</dbReference>
<evidence type="ECO:0000256" key="5">
    <source>
        <dbReference type="ARBA" id="ARBA00022806"/>
    </source>
</evidence>
<dbReference type="SMART" id="SM00487">
    <property type="entry name" value="DEXDc"/>
    <property type="match status" value="1"/>
</dbReference>
<feature type="domain" description="Helicase ATP-binding" evidence="12">
    <location>
        <begin position="200"/>
        <end position="351"/>
    </location>
</feature>
<feature type="domain" description="DEAD-box RNA helicase Q" evidence="14">
    <location>
        <begin position="169"/>
        <end position="197"/>
    </location>
</feature>
<dbReference type="InterPro" id="IPR014001">
    <property type="entry name" value="Helicase_ATP-bd"/>
</dbReference>
<keyword evidence="6 9" id="KW-0067">ATP-binding</keyword>
<dbReference type="GO" id="GO:0008270">
    <property type="term" value="F:zinc ion binding"/>
    <property type="evidence" value="ECO:0007669"/>
    <property type="project" value="UniProtKB-KW"/>
</dbReference>
<dbReference type="InterPro" id="IPR036875">
    <property type="entry name" value="Znf_CCHC_sf"/>
</dbReference>
<dbReference type="PROSITE" id="PS51194">
    <property type="entry name" value="HELICASE_CTER"/>
    <property type="match status" value="1"/>
</dbReference>
<feature type="compositionally biased region" description="Polar residues" evidence="10">
    <location>
        <begin position="27"/>
        <end position="44"/>
    </location>
</feature>
<evidence type="ECO:0000256" key="10">
    <source>
        <dbReference type="SAM" id="MobiDB-lite"/>
    </source>
</evidence>
<keyword evidence="4 9" id="KW-0378">Hydrolase</keyword>
<dbReference type="SUPFAM" id="SSF57756">
    <property type="entry name" value="Retrovirus zinc finger-like domains"/>
    <property type="match status" value="1"/>
</dbReference>
<evidence type="ECO:0000256" key="1">
    <source>
        <dbReference type="ARBA" id="ARBA00010132"/>
    </source>
</evidence>
<keyword evidence="7" id="KW-0863">Zinc-finger</keyword>
<protein>
    <recommendedName>
        <fullName evidence="2">RNA helicase</fullName>
        <ecNumber evidence="2">3.6.4.13</ecNumber>
    </recommendedName>
</protein>
<feature type="domain" description="CCHC-type" evidence="11">
    <location>
        <begin position="56"/>
        <end position="72"/>
    </location>
</feature>
<evidence type="ECO:0000256" key="6">
    <source>
        <dbReference type="ARBA" id="ARBA00022840"/>
    </source>
</evidence>
<comment type="similarity">
    <text evidence="1">Belongs to the DEAD box helicase family. DDX4/VASA subfamily.</text>
</comment>
<evidence type="ECO:0000256" key="8">
    <source>
        <dbReference type="PROSITE-ProRule" id="PRU00552"/>
    </source>
</evidence>
<evidence type="ECO:0000313" key="15">
    <source>
        <dbReference type="EMBL" id="KAB7507833.1"/>
    </source>
</evidence>
<dbReference type="Pfam" id="PF00098">
    <property type="entry name" value="zf-CCHC"/>
    <property type="match status" value="3"/>
</dbReference>
<dbReference type="GO" id="GO:0003724">
    <property type="term" value="F:RNA helicase activity"/>
    <property type="evidence" value="ECO:0007669"/>
    <property type="project" value="UniProtKB-EC"/>
</dbReference>
<keyword evidence="16" id="KW-1185">Reference proteome</keyword>
<evidence type="ECO:0000259" key="13">
    <source>
        <dbReference type="PROSITE" id="PS51194"/>
    </source>
</evidence>
<evidence type="ECO:0000256" key="2">
    <source>
        <dbReference type="ARBA" id="ARBA00012552"/>
    </source>
</evidence>
<dbReference type="SMART" id="SM00490">
    <property type="entry name" value="HELICc"/>
    <property type="match status" value="1"/>
</dbReference>
<reference evidence="15 16" key="1">
    <citation type="journal article" date="2019" name="PLoS Biol.">
        <title>Sex chromosomes control vertical transmission of feminizing Wolbachia symbionts in an isopod.</title>
        <authorList>
            <person name="Becking T."/>
            <person name="Chebbi M.A."/>
            <person name="Giraud I."/>
            <person name="Moumen B."/>
            <person name="Laverre T."/>
            <person name="Caubet Y."/>
            <person name="Peccoud J."/>
            <person name="Gilbert C."/>
            <person name="Cordaux R."/>
        </authorList>
    </citation>
    <scope>NUCLEOTIDE SEQUENCE [LARGE SCALE GENOMIC DNA]</scope>
    <source>
        <strain evidence="15">ANa2</strain>
        <tissue evidence="15">Whole body excluding digestive tract and cuticle</tissue>
    </source>
</reference>
<dbReference type="Proteomes" id="UP000326759">
    <property type="component" value="Unassembled WGS sequence"/>
</dbReference>
<dbReference type="Pfam" id="PF00271">
    <property type="entry name" value="Helicase_C"/>
    <property type="match status" value="1"/>
</dbReference>
<dbReference type="Pfam" id="PF00270">
    <property type="entry name" value="DEAD"/>
    <property type="match status" value="2"/>
</dbReference>
<dbReference type="Gene3D" id="3.40.50.300">
    <property type="entry name" value="P-loop containing nucleotide triphosphate hydrolases"/>
    <property type="match status" value="3"/>
</dbReference>
<accession>A0A5N5TNS6</accession>
<proteinExistence type="inferred from homology"/>
<dbReference type="AlphaFoldDB" id="A0A5N5TNS6"/>
<dbReference type="InterPro" id="IPR027417">
    <property type="entry name" value="P-loop_NTPase"/>
</dbReference>
<dbReference type="Gene3D" id="4.10.60.10">
    <property type="entry name" value="Zinc finger, CCHC-type"/>
    <property type="match status" value="2"/>
</dbReference>
<evidence type="ECO:0000256" key="9">
    <source>
        <dbReference type="RuleBase" id="RU000492"/>
    </source>
</evidence>
<dbReference type="CDD" id="cd18787">
    <property type="entry name" value="SF2_C_DEAD"/>
    <property type="match status" value="1"/>
</dbReference>
<keyword evidence="3 9" id="KW-0547">Nucleotide-binding</keyword>
<dbReference type="EMBL" id="SEYY01000193">
    <property type="protein sequence ID" value="KAB7507833.1"/>
    <property type="molecule type" value="Genomic_DNA"/>
</dbReference>
<dbReference type="InterPro" id="IPR001650">
    <property type="entry name" value="Helicase_C-like"/>
</dbReference>
<evidence type="ECO:0000259" key="11">
    <source>
        <dbReference type="PROSITE" id="PS50158"/>
    </source>
</evidence>
<dbReference type="SMART" id="SM00343">
    <property type="entry name" value="ZnF_C2HC"/>
    <property type="match status" value="3"/>
</dbReference>
<dbReference type="PROSITE" id="PS51195">
    <property type="entry name" value="Q_MOTIF"/>
    <property type="match status" value="1"/>
</dbReference>
<evidence type="ECO:0000256" key="3">
    <source>
        <dbReference type="ARBA" id="ARBA00022741"/>
    </source>
</evidence>
<dbReference type="EC" id="3.6.4.13" evidence="2"/>
<dbReference type="SUPFAM" id="SSF52540">
    <property type="entry name" value="P-loop containing nucleoside triphosphate hydrolases"/>
    <property type="match status" value="1"/>
</dbReference>
<feature type="region of interest" description="Disordered" evidence="10">
    <location>
        <begin position="22"/>
        <end position="52"/>
    </location>
</feature>
<keyword evidence="5 9" id="KW-0347">Helicase</keyword>
<dbReference type="InterPro" id="IPR001878">
    <property type="entry name" value="Znf_CCHC"/>
</dbReference>
<dbReference type="GO" id="GO:0016787">
    <property type="term" value="F:hydrolase activity"/>
    <property type="evidence" value="ECO:0007669"/>
    <property type="project" value="UniProtKB-KW"/>
</dbReference>
<evidence type="ECO:0000313" key="16">
    <source>
        <dbReference type="Proteomes" id="UP000326759"/>
    </source>
</evidence>
<evidence type="ECO:0000259" key="14">
    <source>
        <dbReference type="PROSITE" id="PS51195"/>
    </source>
</evidence>
<organism evidence="15 16">
    <name type="scientific">Armadillidium nasatum</name>
    <dbReference type="NCBI Taxonomy" id="96803"/>
    <lineage>
        <taxon>Eukaryota</taxon>
        <taxon>Metazoa</taxon>
        <taxon>Ecdysozoa</taxon>
        <taxon>Arthropoda</taxon>
        <taxon>Crustacea</taxon>
        <taxon>Multicrustacea</taxon>
        <taxon>Malacostraca</taxon>
        <taxon>Eumalacostraca</taxon>
        <taxon>Peracarida</taxon>
        <taxon>Isopoda</taxon>
        <taxon>Oniscidea</taxon>
        <taxon>Crinocheta</taxon>
        <taxon>Armadillidiidae</taxon>
        <taxon>Armadillidium</taxon>
    </lineage>
</organism>
<sequence length="526" mass="58087">MCTKKWVMIAFIFQCQEEGHRARDCPNSAQTDNEGSSFGNSYSGRSRDSNDTNQKKCFKCNGEGHFARECPNEAQDDGNKKDFKKYGCFKCGEDGHLAKDCENPTQTGARVGENGEAKPAPVTYVPTELSEEELFDQGVSVGINFSAYQSAAVKVSSTDDSPNIHKKVESFSEANLRKLLLDNIAKAKYTTPTPVQKHTIPVIMSGRDLMACAQTGSGKTAAFLLPILHNILSNNIDCSLEDNQIRPTALILSPTRELAIQIFNEARKFANESIVRVCICYGSITFSSMKFLVLDEADRMIDMGFKPDVDKVVEHPTTPPKGERQTLMFSATFSVNIQQLAKNYLNDYVFVAVGIVGSANVDVKQTVLQVDKVSKREALVGFIKDQLEENKDEKILVFVETKRMADFIAVYLCTNEINATSIHGDRFQHQREEALSEFKSGKRNVLVATAVAARGLDIKGVGIVMNFDMPKDIDEYVHRIGRTGRVGNPGKAVSYFDLGMDGHLSEDLVKLLTDAGQEVPRLASSV</sequence>
<dbReference type="PANTHER" id="PTHR47958">
    <property type="entry name" value="ATP-DEPENDENT RNA HELICASE DBP3"/>
    <property type="match status" value="1"/>
</dbReference>
<evidence type="ECO:0000256" key="7">
    <source>
        <dbReference type="PROSITE-ProRule" id="PRU00047"/>
    </source>
</evidence>
<evidence type="ECO:0000259" key="12">
    <source>
        <dbReference type="PROSITE" id="PS51192"/>
    </source>
</evidence>
<dbReference type="PROSITE" id="PS51192">
    <property type="entry name" value="HELICASE_ATP_BIND_1"/>
    <property type="match status" value="1"/>
</dbReference>
<feature type="domain" description="CCHC-type" evidence="11">
    <location>
        <begin position="88"/>
        <end position="103"/>
    </location>
</feature>
<dbReference type="OrthoDB" id="196131at2759"/>
<dbReference type="PROSITE" id="PS00039">
    <property type="entry name" value="DEAD_ATP_HELICASE"/>
    <property type="match status" value="1"/>
</dbReference>
<keyword evidence="7" id="KW-0479">Metal-binding</keyword>
<evidence type="ECO:0000256" key="4">
    <source>
        <dbReference type="ARBA" id="ARBA00022801"/>
    </source>
</evidence>
<dbReference type="GO" id="GO:0005524">
    <property type="term" value="F:ATP binding"/>
    <property type="evidence" value="ECO:0007669"/>
    <property type="project" value="UniProtKB-KW"/>
</dbReference>
<comment type="caution">
    <text evidence="15">The sequence shown here is derived from an EMBL/GenBank/DDBJ whole genome shotgun (WGS) entry which is preliminary data.</text>
</comment>
<dbReference type="InterPro" id="IPR011545">
    <property type="entry name" value="DEAD/DEAH_box_helicase_dom"/>
</dbReference>
<dbReference type="FunFam" id="3.40.50.300:FF:000008">
    <property type="entry name" value="ATP-dependent RNA helicase RhlB"/>
    <property type="match status" value="1"/>
</dbReference>
<gene>
    <name evidence="15" type="primary">vas</name>
    <name evidence="15" type="ORF">Anas_01524</name>
</gene>
<dbReference type="InterPro" id="IPR000629">
    <property type="entry name" value="RNA-helicase_DEAD-box_CS"/>
</dbReference>
<keyword evidence="7" id="KW-0862">Zinc</keyword>
<feature type="domain" description="Helicase C-terminal" evidence="13">
    <location>
        <begin position="375"/>
        <end position="526"/>
    </location>
</feature>
<dbReference type="PROSITE" id="PS50158">
    <property type="entry name" value="ZF_CCHC"/>
    <property type="match status" value="2"/>
</dbReference>